<gene>
    <name evidence="4" type="ORF">KOF26_03275</name>
</gene>
<feature type="active site" description="Proton donor/acceptor" evidence="2">
    <location>
        <position position="336"/>
    </location>
</feature>
<evidence type="ECO:0000259" key="3">
    <source>
        <dbReference type="PROSITE" id="PS52035"/>
    </source>
</evidence>
<dbReference type="InterPro" id="IPR040626">
    <property type="entry name" value="Pepdidase_M14_N"/>
</dbReference>
<proteinExistence type="inferred from homology"/>
<evidence type="ECO:0000256" key="1">
    <source>
        <dbReference type="ARBA" id="ARBA00001947"/>
    </source>
</evidence>
<dbReference type="PROSITE" id="PS52035">
    <property type="entry name" value="PEPTIDASE_M14"/>
    <property type="match status" value="1"/>
</dbReference>
<dbReference type="Pfam" id="PF00246">
    <property type="entry name" value="Peptidase_M14"/>
    <property type="match status" value="1"/>
</dbReference>
<dbReference type="InterPro" id="IPR050821">
    <property type="entry name" value="Cytosolic_carboxypeptidase"/>
</dbReference>
<dbReference type="PANTHER" id="PTHR12756:SF11">
    <property type="entry name" value="CYTOSOLIC CARBOXYPEPTIDASE 1"/>
    <property type="match status" value="1"/>
</dbReference>
<comment type="cofactor">
    <cofactor evidence="1">
        <name>Zn(2+)</name>
        <dbReference type="ChEBI" id="CHEBI:29105"/>
    </cofactor>
</comment>
<organism evidence="4 5">
    <name type="scientific">Sphingomonas quercus</name>
    <dbReference type="NCBI Taxonomy" id="2842451"/>
    <lineage>
        <taxon>Bacteria</taxon>
        <taxon>Pseudomonadati</taxon>
        <taxon>Pseudomonadota</taxon>
        <taxon>Alphaproteobacteria</taxon>
        <taxon>Sphingomonadales</taxon>
        <taxon>Sphingomonadaceae</taxon>
        <taxon>Sphingomonas</taxon>
    </lineage>
</organism>
<evidence type="ECO:0000256" key="2">
    <source>
        <dbReference type="PROSITE-ProRule" id="PRU01379"/>
    </source>
</evidence>
<dbReference type="EMBL" id="JAHKRT010000002">
    <property type="protein sequence ID" value="MBU3076877.1"/>
    <property type="molecule type" value="Genomic_DNA"/>
</dbReference>
<sequence>MTDMIRISTAFDSGNIRVLDISGDDVSLEIVRDNDSDFYQWFHFRVIGGRGRAIRYTIRNAAGSAYPDGWPGYRVCWSEDREQWGRVADTSYADGALSWRHAAEGDSVWFAYFAPYSMERHHDLVAATAAMPGVTLASLGQTLDGQEMDYLRMGEGPVQVWLYARQHPGESMAEWWMEGALETLTDPHDPVARLLRRQATFHIVPNMNPDGSRRGHLRTNAAGVNLNREWNGPSAEKSPEVLCVRNRMDETGVHFAMDVHGDEAIPHVFLAGFEGVPSLTEKQGGLFTAFETALARRSPDFQTRAGYAKARPGTANLAMSTNQLAERFGAVSMTLEMPFKDNDDLPDPVHGWSPERSMLLARDCLAALAEIIGELPAR</sequence>
<dbReference type="Proteomes" id="UP000776276">
    <property type="component" value="Unassembled WGS sequence"/>
</dbReference>
<reference evidence="4 5" key="1">
    <citation type="submission" date="2021-06" db="EMBL/GenBank/DDBJ databases">
        <title>Sphingomonas sp. XMGL2, whole genome shotgun sequencing project.</title>
        <authorList>
            <person name="Zhao G."/>
            <person name="Shen L."/>
        </authorList>
    </citation>
    <scope>NUCLEOTIDE SEQUENCE [LARGE SCALE GENOMIC DNA]</scope>
    <source>
        <strain evidence="4 5">XMGL2</strain>
    </source>
</reference>
<feature type="domain" description="Peptidase M14" evidence="3">
    <location>
        <begin position="114"/>
        <end position="372"/>
    </location>
</feature>
<keyword evidence="5" id="KW-1185">Reference proteome</keyword>
<dbReference type="RefSeq" id="WP_216320067.1">
    <property type="nucleotide sequence ID" value="NZ_JAHKRT010000002.1"/>
</dbReference>
<protein>
    <recommendedName>
        <fullName evidence="3">Peptidase M14 domain-containing protein</fullName>
    </recommendedName>
</protein>
<name>A0ABS6BF06_9SPHN</name>
<comment type="similarity">
    <text evidence="2">Belongs to the peptidase M14 family.</text>
</comment>
<comment type="caution">
    <text evidence="4">The sequence shown here is derived from an EMBL/GenBank/DDBJ whole genome shotgun (WGS) entry which is preliminary data.</text>
</comment>
<dbReference type="Pfam" id="PF18027">
    <property type="entry name" value="Pepdidase_M14_N"/>
    <property type="match status" value="1"/>
</dbReference>
<dbReference type="InterPro" id="IPR000834">
    <property type="entry name" value="Peptidase_M14"/>
</dbReference>
<dbReference type="PANTHER" id="PTHR12756">
    <property type="entry name" value="CYTOSOLIC CARBOXYPEPTIDASE"/>
    <property type="match status" value="1"/>
</dbReference>
<dbReference type="CDD" id="cd06234">
    <property type="entry name" value="M14_PaCCP-like"/>
    <property type="match status" value="1"/>
</dbReference>
<evidence type="ECO:0000313" key="5">
    <source>
        <dbReference type="Proteomes" id="UP000776276"/>
    </source>
</evidence>
<accession>A0ABS6BF06</accession>
<evidence type="ECO:0000313" key="4">
    <source>
        <dbReference type="EMBL" id="MBU3076877.1"/>
    </source>
</evidence>